<organism evidence="2 3">
    <name type="scientific">Anseongella ginsenosidimutans</name>
    <dbReference type="NCBI Taxonomy" id="496056"/>
    <lineage>
        <taxon>Bacteria</taxon>
        <taxon>Pseudomonadati</taxon>
        <taxon>Bacteroidota</taxon>
        <taxon>Sphingobacteriia</taxon>
        <taxon>Sphingobacteriales</taxon>
        <taxon>Sphingobacteriaceae</taxon>
        <taxon>Anseongella</taxon>
    </lineage>
</organism>
<proteinExistence type="predicted"/>
<dbReference type="OrthoDB" id="1092431at2"/>
<dbReference type="Gene3D" id="2.60.120.10">
    <property type="entry name" value="Jelly Rolls"/>
    <property type="match status" value="1"/>
</dbReference>
<dbReference type="PROSITE" id="PS50042">
    <property type="entry name" value="CNMP_BINDING_3"/>
    <property type="match status" value="1"/>
</dbReference>
<gene>
    <name evidence="2" type="ORF">EDD80_103200</name>
</gene>
<dbReference type="InterPro" id="IPR014710">
    <property type="entry name" value="RmlC-like_jellyroll"/>
</dbReference>
<comment type="caution">
    <text evidence="2">The sequence shown here is derived from an EMBL/GenBank/DDBJ whole genome shotgun (WGS) entry which is preliminary data.</text>
</comment>
<feature type="domain" description="Cyclic nucleotide-binding" evidence="1">
    <location>
        <begin position="10"/>
        <end position="113"/>
    </location>
</feature>
<dbReference type="SUPFAM" id="SSF51206">
    <property type="entry name" value="cAMP-binding domain-like"/>
    <property type="match status" value="1"/>
</dbReference>
<name>A0A4R3KSX5_9SPHI</name>
<dbReference type="RefSeq" id="WP_132128552.1">
    <property type="nucleotide sequence ID" value="NZ_CP042432.1"/>
</dbReference>
<dbReference type="InterPro" id="IPR018490">
    <property type="entry name" value="cNMP-bd_dom_sf"/>
</dbReference>
<reference evidence="2 3" key="1">
    <citation type="submission" date="2019-03" db="EMBL/GenBank/DDBJ databases">
        <title>Genomic Encyclopedia of Type Strains, Phase IV (KMG-IV): sequencing the most valuable type-strain genomes for metagenomic binning, comparative biology and taxonomic classification.</title>
        <authorList>
            <person name="Goeker M."/>
        </authorList>
    </citation>
    <scope>NUCLEOTIDE SEQUENCE [LARGE SCALE GENOMIC DNA]</scope>
    <source>
        <strain evidence="2 3">DSM 21100</strain>
    </source>
</reference>
<dbReference type="AlphaFoldDB" id="A0A4R3KSX5"/>
<dbReference type="Proteomes" id="UP000295807">
    <property type="component" value="Unassembled WGS sequence"/>
</dbReference>
<keyword evidence="3" id="KW-1185">Reference proteome</keyword>
<dbReference type="InterPro" id="IPR000595">
    <property type="entry name" value="cNMP-bd_dom"/>
</dbReference>
<dbReference type="EMBL" id="SMAD01000003">
    <property type="protein sequence ID" value="TCS88336.1"/>
    <property type="molecule type" value="Genomic_DNA"/>
</dbReference>
<accession>A0A4R3KSX5</accession>
<sequence>MLRQNIEKTLGEKIPNAAYEKFMELAFEKSFDKKELLAEPGSACNYQYFILQGSCFSYYINERGDKNVIQLAIENYWITDAASYFAGKPAVSTIETLEPVKALLLNKQNFDLLCKAHPLLDRYFRMLLQNTLAHLHYRIAKTNSEDAAHRYLAFSKLYPHFIQRIPQYLIASYLGIAPQSLSRIRKEIARKD</sequence>
<dbReference type="Pfam" id="PF00027">
    <property type="entry name" value="cNMP_binding"/>
    <property type="match status" value="1"/>
</dbReference>
<evidence type="ECO:0000313" key="2">
    <source>
        <dbReference type="EMBL" id="TCS88336.1"/>
    </source>
</evidence>
<evidence type="ECO:0000259" key="1">
    <source>
        <dbReference type="PROSITE" id="PS50042"/>
    </source>
</evidence>
<protein>
    <submittedName>
        <fullName evidence="2">CRP-like cAMP-binding protein</fullName>
    </submittedName>
</protein>
<evidence type="ECO:0000313" key="3">
    <source>
        <dbReference type="Proteomes" id="UP000295807"/>
    </source>
</evidence>